<accession>A0A833PK13</accession>
<reference evidence="2" key="1">
    <citation type="journal article" date="2020" name="MBio">
        <title>Horizontal gene transfer to a defensive symbiont with a reduced genome amongst a multipartite beetle microbiome.</title>
        <authorList>
            <person name="Waterworth S.C."/>
            <person name="Florez L.V."/>
            <person name="Rees E.R."/>
            <person name="Hertweck C."/>
            <person name="Kaltenpoth M."/>
            <person name="Kwan J.C."/>
        </authorList>
    </citation>
    <scope>NUCLEOTIDE SEQUENCE [LARGE SCALE GENOMIC DNA]</scope>
</reference>
<sequence>MFERVAQFHQAGQRIGLQSAGVPGARHHRHDCLNLLVEAKPLDVARTVTLDTRAERHAARGVTVRNGARAHVDTRVRTGEV</sequence>
<name>A0A833PK13_BURL3</name>
<organism evidence="1 2">
    <name type="scientific">Burkholderia lata (strain ATCC 17760 / DSM 23089 / LMG 22485 / NCIMB 9086 / R18194 / 383)</name>
    <dbReference type="NCBI Taxonomy" id="482957"/>
    <lineage>
        <taxon>Bacteria</taxon>
        <taxon>Pseudomonadati</taxon>
        <taxon>Pseudomonadota</taxon>
        <taxon>Betaproteobacteria</taxon>
        <taxon>Burkholderiales</taxon>
        <taxon>Burkholderiaceae</taxon>
        <taxon>Burkholderia</taxon>
        <taxon>Burkholderia cepacia complex</taxon>
    </lineage>
</organism>
<dbReference type="Proteomes" id="UP000467522">
    <property type="component" value="Unassembled WGS sequence"/>
</dbReference>
<dbReference type="EMBL" id="WNDV01000043">
    <property type="protein sequence ID" value="KAF1031902.1"/>
    <property type="molecule type" value="Genomic_DNA"/>
</dbReference>
<protein>
    <submittedName>
        <fullName evidence="1">Uncharacterized protein</fullName>
    </submittedName>
</protein>
<evidence type="ECO:0000313" key="1">
    <source>
        <dbReference type="EMBL" id="KAF1031902.1"/>
    </source>
</evidence>
<comment type="caution">
    <text evidence="1">The sequence shown here is derived from an EMBL/GenBank/DDBJ whole genome shotgun (WGS) entry which is preliminary data.</text>
</comment>
<proteinExistence type="predicted"/>
<evidence type="ECO:0000313" key="2">
    <source>
        <dbReference type="Proteomes" id="UP000467522"/>
    </source>
</evidence>
<dbReference type="AlphaFoldDB" id="A0A833PK13"/>
<gene>
    <name evidence="1" type="ORF">GAK33_07265</name>
</gene>